<dbReference type="GO" id="GO:0003843">
    <property type="term" value="F:1,3-beta-D-glucan synthase activity"/>
    <property type="evidence" value="ECO:0007669"/>
    <property type="project" value="UniProtKB-EC"/>
</dbReference>
<dbReference type="FunFam" id="3.40.640.10:FF:000059">
    <property type="entry name" value="Serine palmitoyl CoA transferase subunit LcbA"/>
    <property type="match status" value="1"/>
</dbReference>
<dbReference type="GO" id="GO:0030170">
    <property type="term" value="F:pyridoxal phosphate binding"/>
    <property type="evidence" value="ECO:0007669"/>
    <property type="project" value="InterPro"/>
</dbReference>
<feature type="transmembrane region" description="Helical" evidence="12">
    <location>
        <begin position="507"/>
        <end position="531"/>
    </location>
</feature>
<evidence type="ECO:0000256" key="9">
    <source>
        <dbReference type="ARBA" id="ARBA00031935"/>
    </source>
</evidence>
<feature type="transmembrane region" description="Helical" evidence="12">
    <location>
        <begin position="690"/>
        <end position="710"/>
    </location>
</feature>
<proteinExistence type="inferred from homology"/>
<keyword evidence="8 12" id="KW-0472">Membrane</keyword>
<feature type="transmembrane region" description="Helical" evidence="12">
    <location>
        <begin position="1618"/>
        <end position="1638"/>
    </location>
</feature>
<sequence>MSGYQQGQGHGQGQGQGQHDYDDGYGHAQGQGQGQGHGQHGGNTDSYYQDDQQYYDQNGYDARGQHGDGYYDESGYYNADPNNPYQQDGGYYDGHDQYHDDYYNNNNTNHGEPYYDQGYDQGGYGNRGHRGGSEEDSETFSDFTMRSDMARAADMDYYGRGDERYNSYNEGGQGQRGYRPPSSQISYGGNRSSGASTPNYGMDYGNVLPAGQRSREPYPAWTSDAQIPLSKEEVEDIFLDLTAKFGFQRDSMRNMYDHFMTLLDSRASRMTPNQALLSLHADYIGGDNANYRKWYFAAHLDLDDAVGFANMKGKGLRRKAKNKKKKDTQNEAQALEDLEGDDSLEAAEFRWKTRMNRMSQHDRVRQIALYLLCWGEANQVRFMPECLCFIFKCADDYLNSPACQNMVEPVEELTFLNNVITPLYQYCRDQGYEILNGVYVRRERDHNQIIGYDDCNQLFWYPEGIERIVLNDKSKLVDVPPAERYLKLKEVNWKKVFFKTYKETRSWLHLLVNFNRIWIIHLTMFWFYTSYNAETLIVPNYEQEANNGPPAAALWSLAGFGGAIASFIQILATLAEWSYVPRRWAGAQHLTKRLLFLIVVFIINLGPGVYIFMPAANVDAYLARQKTTVSLVIGIVHFFIAVFTYIFFSIFPLGGLFGSYLTKNSRRYVASQTFTASYPRLRGNDMAMSFGLWLVVFGLKFGESYIYLTLSIKDPIRYLSIMNVSSCLGDKFLGNNLCKYQPQITLGLMIFTDLIFFFLDTYLFYVLLNTVFSIARSFYLGASIMTPWRNVFSRLPKRIYSKILATTDMEIKYKPKVLISQIWNAIVISMYREHLLAIDHVQKLLYHQVPSEQEGKRTLHHSFKTEFFPAYSEAERRISFFAQSLSTPIPEPLPVDNMPTFTVLIPHYSEKILLSLREIIREDEPYSRVTLLEYLKQLHPHEWDCFVKDTKILADETSQFNGEDEKNEKDTAKSKIDDLPFYCIGFKIWASLRFQTLRAIKLLYRVENPEVRELERMARRKFKLCVSMQRYAKFKKEEMENAEFLLRAYPDLQIAYLDEEPPLVEGEEPRLYSALIDGHSEIMENGMRRPKFRIQLSGNPILGDGKSDNQNHALIFYRGEYIQLIDANQDNYLEECLKIRSVLAEFEEMKTDNVSPYTPGVKNAVRDPVAILGAREYIFSENIGILGDVAAGKEQTFGTLFARTLSQIGGKLHYGHPDFLNGIFMTTRGGVSKAQKGLHLNEDIYAGMNALLRGGRIKHCEYYQCGKGRDLGFGSILNFTTKIGTGMGEQMLSREYYYLGTQLPLDRFLSFYYAHPGFHLNNMFIMLSVQMFMICLLNISALRKETIACDYNRNVPITDPLFPTGCANTDALLDWVFRCILSIFFELTERGFWSLSPFFEVFVCQIYANSVQQDITFGGARYIGTGRGFATARIPFGVLYSRFAGPSIYFGARLLMMLLFATITIWQAAITYFWISLLALFAWNDFFIDYRDFLRWLSRGNSRSHASSWIAFCRLSRTRITGYKRKALGDPSSKMSADVPRAAVTNMFWGEIVSPLFLVATGVKANDPSAKPTAALLRVALVALAPIAINAGVLAVFFAMACFMGPLLSICCKKFGSVLAAIAHGLAVVVLLVFFEVMYFTQTFDFARTLLGMITVVAIQRFILKLIISLALTREFKTDQSNIAFWTGKWYAMGWHSVSQPAREYLCKITELSMFAADFVLGHIILFMMLPFILVPKMDMLHSMMLFWLRPSRQIRPPIYSMKQSKLRRRRVFRYAILYFIMLVVFLALLVGPAIIGKLQLIPKGTLPSQIGDFVLFQPTGQDNDDTLGRTETGTGVPDYSGVLKSAIDASRSAAATAATNVQTQLTEWLQEATTAFQKVPGSAVLIRYVRSSYQNDPVRSAIELVLVIFFIRYLLAPSYSTSKQNFIKLTEEEIDELVDEWTPEPLVAPQTPLEEAEAEKLPVLVGPTGPKSKLANGRTVTNLASYNFYNLNANEQIKEKAIQTLRTYGVGPCGPPQFYGTQDVHMKTEADIASYLGTEGCIVYAQAFSTISSVIPAFCKRGDVIVADRAVNYSIRKGFEASRSNIRWYNHGDLDDLERVVRKVVEEQAKKKVLTRRFIVTEAMFETVGDINDLPRLIELKEKYKFRLILDETWSFGVLGRTGRGLTEAQNVDPMQVDMIVGSLAGPLCAGGGFCAGNRDVVEHQRLTAASYTFSAALPAMLAMTASESLNVLQSNPEILAQCRENIRLMRAQLDPRSDWVMCTSAPENPIMLLVLKPDVVKARRLTIDDQERLLQECADESLANGVLITRLKGWPIRTNTGPKDGDYVVQPALKVCMTSGLSKKDVEKAGVTIRHAITKVMTKKTNNKLGLPAA</sequence>
<keyword evidence="7 12" id="KW-1133">Transmembrane helix</keyword>
<dbReference type="InterPro" id="IPR026899">
    <property type="entry name" value="FKS1-like_dom1"/>
</dbReference>
<evidence type="ECO:0000256" key="10">
    <source>
        <dbReference type="ARBA" id="ARBA00047777"/>
    </source>
</evidence>
<feature type="transmembrane region" description="Helical" evidence="12">
    <location>
        <begin position="1579"/>
        <end position="1606"/>
    </location>
</feature>
<feature type="compositionally biased region" description="Polar residues" evidence="11">
    <location>
        <begin position="181"/>
        <end position="199"/>
    </location>
</feature>
<dbReference type="GO" id="GO:0006075">
    <property type="term" value="P:(1-&gt;3)-beta-D-glucan biosynthetic process"/>
    <property type="evidence" value="ECO:0007669"/>
    <property type="project" value="InterPro"/>
</dbReference>
<evidence type="ECO:0000256" key="12">
    <source>
        <dbReference type="SAM" id="Phobius"/>
    </source>
</evidence>
<evidence type="ECO:0000313" key="15">
    <source>
        <dbReference type="Proteomes" id="UP001239445"/>
    </source>
</evidence>
<organism evidence="14 15">
    <name type="scientific">Echria macrotheca</name>
    <dbReference type="NCBI Taxonomy" id="438768"/>
    <lineage>
        <taxon>Eukaryota</taxon>
        <taxon>Fungi</taxon>
        <taxon>Dikarya</taxon>
        <taxon>Ascomycota</taxon>
        <taxon>Pezizomycotina</taxon>
        <taxon>Sordariomycetes</taxon>
        <taxon>Sordariomycetidae</taxon>
        <taxon>Sordariales</taxon>
        <taxon>Schizotheciaceae</taxon>
        <taxon>Echria</taxon>
    </lineage>
</organism>
<dbReference type="SUPFAM" id="SSF53383">
    <property type="entry name" value="PLP-dependent transferases"/>
    <property type="match status" value="1"/>
</dbReference>
<name>A0AAJ0FBB8_9PEZI</name>
<dbReference type="Gene3D" id="3.40.640.10">
    <property type="entry name" value="Type I PLP-dependent aspartate aminotransferase-like (Major domain)"/>
    <property type="match status" value="1"/>
</dbReference>
<comment type="subcellular location">
    <subcellularLocation>
        <location evidence="1">Membrane</location>
        <topology evidence="1">Multi-pass membrane protein</topology>
    </subcellularLocation>
</comment>
<evidence type="ECO:0000256" key="4">
    <source>
        <dbReference type="ARBA" id="ARBA00022676"/>
    </source>
</evidence>
<feature type="transmembrane region" description="Helical" evidence="12">
    <location>
        <begin position="1650"/>
        <end position="1672"/>
    </location>
</feature>
<accession>A0AAJ0FBB8</accession>
<feature type="compositionally biased region" description="Basic and acidic residues" evidence="11">
    <location>
        <begin position="93"/>
        <end position="102"/>
    </location>
</feature>
<evidence type="ECO:0000256" key="1">
    <source>
        <dbReference type="ARBA" id="ARBA00004141"/>
    </source>
</evidence>
<dbReference type="Gene3D" id="3.90.1150.10">
    <property type="entry name" value="Aspartate Aminotransferase, domain 1"/>
    <property type="match status" value="1"/>
</dbReference>
<dbReference type="InterPro" id="IPR015422">
    <property type="entry name" value="PyrdxlP-dep_Trfase_small"/>
</dbReference>
<dbReference type="Pfam" id="PF02364">
    <property type="entry name" value="Glucan_synthase"/>
    <property type="match status" value="1"/>
</dbReference>
<feature type="compositionally biased region" description="Gly residues" evidence="11">
    <location>
        <begin position="27"/>
        <end position="41"/>
    </location>
</feature>
<dbReference type="SMART" id="SM01205">
    <property type="entry name" value="FKS1_dom1"/>
    <property type="match status" value="1"/>
</dbReference>
<evidence type="ECO:0000313" key="14">
    <source>
        <dbReference type="EMBL" id="KAK1757213.1"/>
    </source>
</evidence>
<evidence type="ECO:0000256" key="7">
    <source>
        <dbReference type="ARBA" id="ARBA00022989"/>
    </source>
</evidence>
<evidence type="ECO:0000256" key="11">
    <source>
        <dbReference type="SAM" id="MobiDB-lite"/>
    </source>
</evidence>
<dbReference type="InterPro" id="IPR056261">
    <property type="entry name" value="FKS1-like_dom2"/>
</dbReference>
<feature type="transmembrane region" description="Helical" evidence="12">
    <location>
        <begin position="551"/>
        <end position="574"/>
    </location>
</feature>
<feature type="compositionally biased region" description="Low complexity" evidence="11">
    <location>
        <begin position="103"/>
        <end position="119"/>
    </location>
</feature>
<evidence type="ECO:0000256" key="2">
    <source>
        <dbReference type="ARBA" id="ARBA00009040"/>
    </source>
</evidence>
<dbReference type="InterPro" id="IPR015424">
    <property type="entry name" value="PyrdxlP-dep_Trfase"/>
</dbReference>
<dbReference type="Pfam" id="PF00155">
    <property type="entry name" value="Aminotran_1_2"/>
    <property type="match status" value="1"/>
</dbReference>
<dbReference type="InterPro" id="IPR015421">
    <property type="entry name" value="PyrdxlP-dep_Trfase_major"/>
</dbReference>
<feature type="transmembrane region" description="Helical" evidence="12">
    <location>
        <begin position="1714"/>
        <end position="1735"/>
    </location>
</feature>
<feature type="compositionally biased region" description="Gly residues" evidence="11">
    <location>
        <begin position="1"/>
        <end position="16"/>
    </location>
</feature>
<evidence type="ECO:0000259" key="13">
    <source>
        <dbReference type="SMART" id="SM01205"/>
    </source>
</evidence>
<protein>
    <recommendedName>
        <fullName evidence="3">1,3-beta-glucan synthase</fullName>
        <ecNumber evidence="3">2.4.1.34</ecNumber>
    </recommendedName>
    <alternativeName>
        <fullName evidence="9">1,3-beta-D-glucan-UDP glucosyltransferase</fullName>
    </alternativeName>
</protein>
<comment type="catalytic activity">
    <reaction evidence="10">
        <text>[(1-&gt;3)-beta-D-glucosyl](n) + UDP-alpha-D-glucose = [(1-&gt;3)-beta-D-glucosyl](n+1) + UDP + H(+)</text>
        <dbReference type="Rhea" id="RHEA:21476"/>
        <dbReference type="Rhea" id="RHEA-COMP:11146"/>
        <dbReference type="Rhea" id="RHEA-COMP:14303"/>
        <dbReference type="ChEBI" id="CHEBI:15378"/>
        <dbReference type="ChEBI" id="CHEBI:37671"/>
        <dbReference type="ChEBI" id="CHEBI:58223"/>
        <dbReference type="ChEBI" id="CHEBI:58885"/>
        <dbReference type="EC" id="2.4.1.34"/>
    </reaction>
</comment>
<evidence type="ECO:0000256" key="8">
    <source>
        <dbReference type="ARBA" id="ARBA00023136"/>
    </source>
</evidence>
<dbReference type="GO" id="GO:0000148">
    <property type="term" value="C:1,3-beta-D-glucan synthase complex"/>
    <property type="evidence" value="ECO:0007669"/>
    <property type="project" value="InterPro"/>
</dbReference>
<gene>
    <name evidence="14" type="ORF">QBC47DRAFT_422192</name>
</gene>
<evidence type="ECO:0000256" key="3">
    <source>
        <dbReference type="ARBA" id="ARBA00012589"/>
    </source>
</evidence>
<keyword evidence="15" id="KW-1185">Reference proteome</keyword>
<reference evidence="14" key="1">
    <citation type="submission" date="2023-06" db="EMBL/GenBank/DDBJ databases">
        <title>Genome-scale phylogeny and comparative genomics of the fungal order Sordariales.</title>
        <authorList>
            <consortium name="Lawrence Berkeley National Laboratory"/>
            <person name="Hensen N."/>
            <person name="Bonometti L."/>
            <person name="Westerberg I."/>
            <person name="Brannstrom I.O."/>
            <person name="Guillou S."/>
            <person name="Cros-Aarteil S."/>
            <person name="Calhoun S."/>
            <person name="Haridas S."/>
            <person name="Kuo A."/>
            <person name="Mondo S."/>
            <person name="Pangilinan J."/>
            <person name="Riley R."/>
            <person name="Labutti K."/>
            <person name="Andreopoulos B."/>
            <person name="Lipzen A."/>
            <person name="Chen C."/>
            <person name="Yanf M."/>
            <person name="Daum C."/>
            <person name="Ng V."/>
            <person name="Clum A."/>
            <person name="Steindorff A."/>
            <person name="Ohm R."/>
            <person name="Martin F."/>
            <person name="Silar P."/>
            <person name="Natvig D."/>
            <person name="Lalanne C."/>
            <person name="Gautier V."/>
            <person name="Ament-Velasquez S.L."/>
            <person name="Kruys A."/>
            <person name="Hutchinson M.I."/>
            <person name="Powell A.J."/>
            <person name="Barry K."/>
            <person name="Miller A.N."/>
            <person name="Grigoriev I.V."/>
            <person name="Debuchy R."/>
            <person name="Gladieux P."/>
            <person name="Thoren M.H."/>
            <person name="Johannesson H."/>
        </authorList>
    </citation>
    <scope>NUCLEOTIDE SEQUENCE</scope>
    <source>
        <strain evidence="14">PSN4</strain>
    </source>
</reference>
<dbReference type="InterPro" id="IPR004839">
    <property type="entry name" value="Aminotransferase_I/II_large"/>
</dbReference>
<dbReference type="PANTHER" id="PTHR12741:SF48">
    <property type="entry name" value="1,3-BETA-GLUCAN SYNTHASE COMPONENT FKS1-RELATED"/>
    <property type="match status" value="1"/>
</dbReference>
<feature type="transmembrane region" description="Helical" evidence="12">
    <location>
        <begin position="633"/>
        <end position="657"/>
    </location>
</feature>
<feature type="domain" description="1,3-beta-glucan synthase component FKS1-like" evidence="13">
    <location>
        <begin position="361"/>
        <end position="473"/>
    </location>
</feature>
<comment type="similarity">
    <text evidence="2">Belongs to the glycosyltransferase 48 family.</text>
</comment>
<keyword evidence="4" id="KW-0328">Glycosyltransferase</keyword>
<dbReference type="Pfam" id="PF14288">
    <property type="entry name" value="FKS1_dom1"/>
    <property type="match status" value="1"/>
</dbReference>
<feature type="compositionally biased region" description="Low complexity" evidence="11">
    <location>
        <begin position="45"/>
        <end position="57"/>
    </location>
</feature>
<dbReference type="GO" id="GO:0005886">
    <property type="term" value="C:plasma membrane"/>
    <property type="evidence" value="ECO:0007669"/>
    <property type="project" value="TreeGrafter"/>
</dbReference>
<evidence type="ECO:0000256" key="6">
    <source>
        <dbReference type="ARBA" id="ARBA00022692"/>
    </source>
</evidence>
<dbReference type="Pfam" id="PF23605">
    <property type="entry name" value="FKS1_dom2"/>
    <property type="match status" value="1"/>
</dbReference>
<comment type="caution">
    <text evidence="14">The sequence shown here is derived from an EMBL/GenBank/DDBJ whole genome shotgun (WGS) entry which is preliminary data.</text>
</comment>
<dbReference type="EC" id="2.4.1.34" evidence="3"/>
<feature type="region of interest" description="Disordered" evidence="11">
    <location>
        <begin position="164"/>
        <end position="208"/>
    </location>
</feature>
<feature type="transmembrane region" description="Helical" evidence="12">
    <location>
        <begin position="746"/>
        <end position="768"/>
    </location>
</feature>
<keyword evidence="6 12" id="KW-0812">Transmembrane</keyword>
<dbReference type="Proteomes" id="UP001239445">
    <property type="component" value="Unassembled WGS sequence"/>
</dbReference>
<feature type="transmembrane region" description="Helical" evidence="12">
    <location>
        <begin position="1772"/>
        <end position="1796"/>
    </location>
</feature>
<feature type="region of interest" description="Disordered" evidence="11">
    <location>
        <begin position="1"/>
        <end position="145"/>
    </location>
</feature>
<keyword evidence="5" id="KW-0808">Transferase</keyword>
<dbReference type="GO" id="GO:0051278">
    <property type="term" value="P:fungal-type cell wall polysaccharide biosynthetic process"/>
    <property type="evidence" value="ECO:0007669"/>
    <property type="project" value="TreeGrafter"/>
</dbReference>
<dbReference type="PANTHER" id="PTHR12741">
    <property type="entry name" value="LYST-INTERACTING PROTEIN LIP5 DOPAMINE RESPONSIVE PROTEIN DRG-1"/>
    <property type="match status" value="1"/>
</dbReference>
<feature type="transmembrane region" description="Helical" evidence="12">
    <location>
        <begin position="594"/>
        <end position="613"/>
    </location>
</feature>
<evidence type="ECO:0000256" key="5">
    <source>
        <dbReference type="ARBA" id="ARBA00022679"/>
    </source>
</evidence>
<dbReference type="InterPro" id="IPR003440">
    <property type="entry name" value="Glyco_trans_48_dom"/>
</dbReference>
<dbReference type="EMBL" id="MU839831">
    <property type="protein sequence ID" value="KAK1757213.1"/>
    <property type="molecule type" value="Genomic_DNA"/>
</dbReference>